<dbReference type="EMBL" id="CP049866">
    <property type="protein sequence ID" value="QIK76832.1"/>
    <property type="molecule type" value="Genomic_DNA"/>
</dbReference>
<dbReference type="AlphaFoldDB" id="A0A6G7YJB8"/>
<organism evidence="2 3">
    <name type="scientific">Nocardioides piscis</name>
    <dbReference type="NCBI Taxonomy" id="2714938"/>
    <lineage>
        <taxon>Bacteria</taxon>
        <taxon>Bacillati</taxon>
        <taxon>Actinomycetota</taxon>
        <taxon>Actinomycetes</taxon>
        <taxon>Propionibacteriales</taxon>
        <taxon>Nocardioidaceae</taxon>
        <taxon>Nocardioides</taxon>
    </lineage>
</organism>
<evidence type="ECO:0000313" key="2">
    <source>
        <dbReference type="EMBL" id="QIK76832.1"/>
    </source>
</evidence>
<protein>
    <submittedName>
        <fullName evidence="2">Uncharacterized protein</fullName>
    </submittedName>
</protein>
<sequence>MSSTAVTRSQVGVTADRPLRVREQARDAIALMAFSATASVGLTVMLFVLAQLGR</sequence>
<dbReference type="KEGG" id="npi:G7071_16755"/>
<keyword evidence="1" id="KW-0472">Membrane</keyword>
<keyword evidence="1" id="KW-1133">Transmembrane helix</keyword>
<dbReference type="Proteomes" id="UP000502035">
    <property type="component" value="Chromosome"/>
</dbReference>
<name>A0A6G7YJB8_9ACTN</name>
<proteinExistence type="predicted"/>
<keyword evidence="1" id="KW-0812">Transmembrane</keyword>
<dbReference type="RefSeq" id="WP_166320516.1">
    <property type="nucleotide sequence ID" value="NZ_CP049866.1"/>
</dbReference>
<feature type="transmembrane region" description="Helical" evidence="1">
    <location>
        <begin position="28"/>
        <end position="50"/>
    </location>
</feature>
<accession>A0A6G7YJB8</accession>
<evidence type="ECO:0000256" key="1">
    <source>
        <dbReference type="SAM" id="Phobius"/>
    </source>
</evidence>
<reference evidence="2 3" key="1">
    <citation type="submission" date="2020-03" db="EMBL/GenBank/DDBJ databases">
        <title>Nocardioides sp. nov., isolated from fish.</title>
        <authorList>
            <person name="Hyun D.-W."/>
            <person name="Bae J.-W."/>
        </authorList>
    </citation>
    <scope>NUCLEOTIDE SEQUENCE [LARGE SCALE GENOMIC DNA]</scope>
    <source>
        <strain evidence="2 3">HDW12A</strain>
    </source>
</reference>
<evidence type="ECO:0000313" key="3">
    <source>
        <dbReference type="Proteomes" id="UP000502035"/>
    </source>
</evidence>
<keyword evidence="3" id="KW-1185">Reference proteome</keyword>
<gene>
    <name evidence="2" type="ORF">G7071_16755</name>
</gene>